<dbReference type="Proteomes" id="UP000243499">
    <property type="component" value="Chromosome 2"/>
</dbReference>
<gene>
    <name evidence="1" type="ORF">PAHAL_2G020800</name>
</gene>
<dbReference type="EMBL" id="CM008047">
    <property type="protein sequence ID" value="PVH63404.1"/>
    <property type="molecule type" value="Genomic_DNA"/>
</dbReference>
<dbReference type="Gramene" id="PVH63404">
    <property type="protein sequence ID" value="PVH63404"/>
    <property type="gene ID" value="PAHAL_2G020800"/>
</dbReference>
<sequence>MLDADIQLYSHNIYHTLNAISEPIVKSGTLGRIAMTSDNGPRGSLRG</sequence>
<protein>
    <submittedName>
        <fullName evidence="1">Uncharacterized protein</fullName>
    </submittedName>
</protein>
<name>A0A2T8KMN4_9POAL</name>
<organism evidence="1">
    <name type="scientific">Panicum hallii</name>
    <dbReference type="NCBI Taxonomy" id="206008"/>
    <lineage>
        <taxon>Eukaryota</taxon>
        <taxon>Viridiplantae</taxon>
        <taxon>Streptophyta</taxon>
        <taxon>Embryophyta</taxon>
        <taxon>Tracheophyta</taxon>
        <taxon>Spermatophyta</taxon>
        <taxon>Magnoliopsida</taxon>
        <taxon>Liliopsida</taxon>
        <taxon>Poales</taxon>
        <taxon>Poaceae</taxon>
        <taxon>PACMAD clade</taxon>
        <taxon>Panicoideae</taxon>
        <taxon>Panicodae</taxon>
        <taxon>Paniceae</taxon>
        <taxon>Panicinae</taxon>
        <taxon>Panicum</taxon>
        <taxon>Panicum sect. Panicum</taxon>
    </lineage>
</organism>
<dbReference type="AlphaFoldDB" id="A0A2T8KMN4"/>
<evidence type="ECO:0000313" key="1">
    <source>
        <dbReference type="EMBL" id="PVH63404.1"/>
    </source>
</evidence>
<accession>A0A2T8KMN4</accession>
<proteinExistence type="predicted"/>
<reference evidence="1" key="1">
    <citation type="submission" date="2018-04" db="EMBL/GenBank/DDBJ databases">
        <title>WGS assembly of Panicum hallii.</title>
        <authorList>
            <person name="Lovell J."/>
            <person name="Jenkins J."/>
            <person name="Lowry D."/>
            <person name="Mamidi S."/>
            <person name="Sreedasyam A."/>
            <person name="Weng X."/>
            <person name="Barry K."/>
            <person name="Bonette J."/>
            <person name="Campitelli B."/>
            <person name="Daum C."/>
            <person name="Gordon S."/>
            <person name="Gould B."/>
            <person name="Lipzen A."/>
            <person name="Macqueen A."/>
            <person name="Palacio-Mejia J."/>
            <person name="Plott C."/>
            <person name="Shakirov E."/>
            <person name="Shu S."/>
            <person name="Yoshinaga Y."/>
            <person name="Zane M."/>
            <person name="Rokhsar D."/>
            <person name="Grimwood J."/>
            <person name="Schmutz J."/>
            <person name="Juenger T."/>
        </authorList>
    </citation>
    <scope>NUCLEOTIDE SEQUENCE [LARGE SCALE GENOMIC DNA]</scope>
    <source>
        <strain evidence="1">FIL2</strain>
    </source>
</reference>